<evidence type="ECO:0000256" key="1">
    <source>
        <dbReference type="ARBA" id="ARBA00004141"/>
    </source>
</evidence>
<feature type="transmembrane region" description="Helical" evidence="6">
    <location>
        <begin position="261"/>
        <end position="280"/>
    </location>
</feature>
<keyword evidence="2" id="KW-0813">Transport</keyword>
<evidence type="ECO:0000256" key="2">
    <source>
        <dbReference type="ARBA" id="ARBA00022448"/>
    </source>
</evidence>
<reference evidence="8" key="1">
    <citation type="submission" date="2020-10" db="EMBL/GenBank/DDBJ databases">
        <authorList>
            <person name="Gilroy R."/>
        </authorList>
    </citation>
    <scope>NUCLEOTIDE SEQUENCE</scope>
    <source>
        <strain evidence="8">10669</strain>
    </source>
</reference>
<evidence type="ECO:0000256" key="6">
    <source>
        <dbReference type="SAM" id="Phobius"/>
    </source>
</evidence>
<dbReference type="InterPro" id="IPR004680">
    <property type="entry name" value="Cit_transptr-like_dom"/>
</dbReference>
<dbReference type="NCBIfam" id="TIGR00785">
    <property type="entry name" value="dass"/>
    <property type="match status" value="1"/>
</dbReference>
<dbReference type="AlphaFoldDB" id="A0A9D1NJW0"/>
<feature type="transmembrane region" description="Helical" evidence="6">
    <location>
        <begin position="70"/>
        <end position="87"/>
    </location>
</feature>
<reference evidence="8" key="2">
    <citation type="journal article" date="2021" name="PeerJ">
        <title>Extensive microbial diversity within the chicken gut microbiome revealed by metagenomics and culture.</title>
        <authorList>
            <person name="Gilroy R."/>
            <person name="Ravi A."/>
            <person name="Getino M."/>
            <person name="Pursley I."/>
            <person name="Horton D.L."/>
            <person name="Alikhan N.F."/>
            <person name="Baker D."/>
            <person name="Gharbi K."/>
            <person name="Hall N."/>
            <person name="Watson M."/>
            <person name="Adriaenssens E.M."/>
            <person name="Foster-Nyarko E."/>
            <person name="Jarju S."/>
            <person name="Secka A."/>
            <person name="Antonio M."/>
            <person name="Oren A."/>
            <person name="Chaudhuri R.R."/>
            <person name="La Ragione R."/>
            <person name="Hildebrand F."/>
            <person name="Pallen M.J."/>
        </authorList>
    </citation>
    <scope>NUCLEOTIDE SEQUENCE</scope>
    <source>
        <strain evidence="8">10669</strain>
    </source>
</reference>
<feature type="transmembrane region" description="Helical" evidence="6">
    <location>
        <begin position="152"/>
        <end position="171"/>
    </location>
</feature>
<dbReference type="Pfam" id="PF03600">
    <property type="entry name" value="CitMHS"/>
    <property type="match status" value="1"/>
</dbReference>
<dbReference type="GO" id="GO:0005886">
    <property type="term" value="C:plasma membrane"/>
    <property type="evidence" value="ECO:0007669"/>
    <property type="project" value="TreeGrafter"/>
</dbReference>
<dbReference type="EMBL" id="DVOG01000137">
    <property type="protein sequence ID" value="HIV04547.1"/>
    <property type="molecule type" value="Genomic_DNA"/>
</dbReference>
<protein>
    <submittedName>
        <fullName evidence="8">SLC13/DASS family transporter</fullName>
    </submittedName>
</protein>
<keyword evidence="3 6" id="KW-0812">Transmembrane</keyword>
<accession>A0A9D1NJW0</accession>
<dbReference type="Proteomes" id="UP000886812">
    <property type="component" value="Unassembled WGS sequence"/>
</dbReference>
<dbReference type="GO" id="GO:0005315">
    <property type="term" value="F:phosphate transmembrane transporter activity"/>
    <property type="evidence" value="ECO:0007669"/>
    <property type="project" value="TreeGrafter"/>
</dbReference>
<evidence type="ECO:0000256" key="3">
    <source>
        <dbReference type="ARBA" id="ARBA00022692"/>
    </source>
</evidence>
<dbReference type="CDD" id="cd01115">
    <property type="entry name" value="SLC13_permease"/>
    <property type="match status" value="1"/>
</dbReference>
<feature type="transmembrane region" description="Helical" evidence="6">
    <location>
        <begin position="292"/>
        <end position="309"/>
    </location>
</feature>
<keyword evidence="4 6" id="KW-1133">Transmembrane helix</keyword>
<feature type="transmembrane region" description="Helical" evidence="6">
    <location>
        <begin position="191"/>
        <end position="217"/>
    </location>
</feature>
<dbReference type="PANTHER" id="PTHR10283">
    <property type="entry name" value="SOLUTE CARRIER FAMILY 13 MEMBER"/>
    <property type="match status" value="1"/>
</dbReference>
<evidence type="ECO:0000313" key="9">
    <source>
        <dbReference type="Proteomes" id="UP000886812"/>
    </source>
</evidence>
<feature type="transmembrane region" description="Helical" evidence="6">
    <location>
        <begin position="321"/>
        <end position="341"/>
    </location>
</feature>
<feature type="transmembrane region" description="Helical" evidence="6">
    <location>
        <begin position="107"/>
        <end position="140"/>
    </location>
</feature>
<comment type="subcellular location">
    <subcellularLocation>
        <location evidence="1">Membrane</location>
        <topology evidence="1">Multi-pass membrane protein</topology>
    </subcellularLocation>
</comment>
<feature type="domain" description="Citrate transporter-like" evidence="7">
    <location>
        <begin position="1"/>
        <end position="368"/>
    </location>
</feature>
<evidence type="ECO:0000313" key="8">
    <source>
        <dbReference type="EMBL" id="HIV04547.1"/>
    </source>
</evidence>
<evidence type="ECO:0000256" key="4">
    <source>
        <dbReference type="ARBA" id="ARBA00022989"/>
    </source>
</evidence>
<evidence type="ECO:0000256" key="5">
    <source>
        <dbReference type="ARBA" id="ARBA00023136"/>
    </source>
</evidence>
<feature type="transmembrane region" description="Helical" evidence="6">
    <location>
        <begin position="415"/>
        <end position="435"/>
    </location>
</feature>
<comment type="caution">
    <text evidence="8">The sequence shown here is derived from an EMBL/GenBank/DDBJ whole genome shotgun (WGS) entry which is preliminary data.</text>
</comment>
<dbReference type="InterPro" id="IPR001898">
    <property type="entry name" value="SLC13A/DASS"/>
</dbReference>
<organism evidence="8 9">
    <name type="scientific">Candidatus Spyradosoma merdigallinarum</name>
    <dbReference type="NCBI Taxonomy" id="2840950"/>
    <lineage>
        <taxon>Bacteria</taxon>
        <taxon>Pseudomonadati</taxon>
        <taxon>Verrucomicrobiota</taxon>
        <taxon>Opitutia</taxon>
        <taxon>Opitutia incertae sedis</taxon>
        <taxon>Candidatus Spyradosoma</taxon>
    </lineage>
</organism>
<sequence>FWILEPFPIWTTSMLVIVTMLLTVSDLALELTPPGSDVPVFSLQADPATGEKFGNLVSAKGIMATFADPIIMLFLGGFFLAAAATKYKLDMNLARFLLKPFGTNPKFVLLGLMSITALFSMFMSNTATAAMMLAILAPVLSLFDESDKGRAAFALAIPIAANIGGMGTPIGTPPNAIALKALEDINAGVTFGTWMAFGIPYVIILIVASWALLLWLFPISKKSMELQVGGEFLKTPKAIIVYVTFGVTVLLWVLGKDVVGIDSNVVAMIPMAVFALTQVITKKDLNGMSWDVLWLVAGGFALGLGLQRTGLAEHLIGAIPFASWPAMVLMVGVGVICLFMANFMSHTATASLLVPIIAVIGVNVGASLDALGGVVALLVSVAFASSLGMSLPISTPPNALAHATGLVDTKGMAKTGVAIGVAGMVLTYAMMFLLAQLHVFSPVKSDGKVREVAPENVEMFAPESVEVDAAGKAHTVPAAPVPVFAPGSVEKDAGAVPADAGAAR</sequence>
<feature type="transmembrane region" description="Helical" evidence="6">
    <location>
        <begin position="238"/>
        <end position="255"/>
    </location>
</feature>
<keyword evidence="5 6" id="KW-0472">Membrane</keyword>
<dbReference type="PANTHER" id="PTHR10283:SF92">
    <property type="entry name" value="LOW-AFFINITY PHOSPHATE TRANSPORTER PHO91"/>
    <property type="match status" value="1"/>
</dbReference>
<gene>
    <name evidence="8" type="ORF">IAC75_05305</name>
</gene>
<evidence type="ECO:0000259" key="7">
    <source>
        <dbReference type="Pfam" id="PF03600"/>
    </source>
</evidence>
<proteinExistence type="predicted"/>
<feature type="transmembrane region" description="Helical" evidence="6">
    <location>
        <begin position="6"/>
        <end position="24"/>
    </location>
</feature>
<name>A0A9D1NJW0_9BACT</name>
<feature type="non-terminal residue" evidence="8">
    <location>
        <position position="1"/>
    </location>
</feature>
<feature type="transmembrane region" description="Helical" evidence="6">
    <location>
        <begin position="348"/>
        <end position="368"/>
    </location>
</feature>